<dbReference type="InterPro" id="IPR000189">
    <property type="entry name" value="Transglyc_AS"/>
</dbReference>
<feature type="region of interest" description="Disordered" evidence="2">
    <location>
        <begin position="83"/>
        <end position="102"/>
    </location>
</feature>
<evidence type="ECO:0000256" key="2">
    <source>
        <dbReference type="SAM" id="MobiDB-lite"/>
    </source>
</evidence>
<dbReference type="SUPFAM" id="SSF53955">
    <property type="entry name" value="Lysozyme-like"/>
    <property type="match status" value="1"/>
</dbReference>
<dbReference type="PANTHER" id="PTHR37423">
    <property type="entry name" value="SOLUBLE LYTIC MUREIN TRANSGLYCOSYLASE-RELATED"/>
    <property type="match status" value="1"/>
</dbReference>
<evidence type="ECO:0000313" key="4">
    <source>
        <dbReference type="EMBL" id="TDQ36184.1"/>
    </source>
</evidence>
<accession>A0A4R6TZG0</accession>
<dbReference type="Pfam" id="PF01464">
    <property type="entry name" value="SLT"/>
    <property type="match status" value="1"/>
</dbReference>
<dbReference type="AlphaFoldDB" id="A0A4R6TZG0"/>
<dbReference type="GO" id="GO:0008933">
    <property type="term" value="F:peptidoglycan lytic transglycosylase activity"/>
    <property type="evidence" value="ECO:0007669"/>
    <property type="project" value="InterPro"/>
</dbReference>
<comment type="similarity">
    <text evidence="1">Belongs to the transglycosylase Slt family.</text>
</comment>
<dbReference type="Gene3D" id="1.10.530.10">
    <property type="match status" value="1"/>
</dbReference>
<evidence type="ECO:0000256" key="1">
    <source>
        <dbReference type="ARBA" id="ARBA00007734"/>
    </source>
</evidence>
<dbReference type="EMBL" id="SNYK01000014">
    <property type="protein sequence ID" value="TDQ36184.1"/>
    <property type="molecule type" value="Genomic_DNA"/>
</dbReference>
<gene>
    <name evidence="4" type="ORF">DFQ45_11451</name>
</gene>
<comment type="caution">
    <text evidence="4">The sequence shown here is derived from an EMBL/GenBank/DDBJ whole genome shotgun (WGS) entry which is preliminary data.</text>
</comment>
<dbReference type="GO" id="GO:0000270">
    <property type="term" value="P:peptidoglycan metabolic process"/>
    <property type="evidence" value="ECO:0007669"/>
    <property type="project" value="InterPro"/>
</dbReference>
<dbReference type="CDD" id="cd00254">
    <property type="entry name" value="LT-like"/>
    <property type="match status" value="1"/>
</dbReference>
<dbReference type="InterPro" id="IPR023346">
    <property type="entry name" value="Lysozyme-like_dom_sf"/>
</dbReference>
<feature type="domain" description="Transglycosylase SLT" evidence="3">
    <location>
        <begin position="178"/>
        <end position="269"/>
    </location>
</feature>
<dbReference type="GO" id="GO:0016020">
    <property type="term" value="C:membrane"/>
    <property type="evidence" value="ECO:0007669"/>
    <property type="project" value="InterPro"/>
</dbReference>
<proteinExistence type="inferred from homology"/>
<name>A0A4R6TZG0_9GAMM</name>
<keyword evidence="5" id="KW-1185">Reference proteome</keyword>
<evidence type="ECO:0000259" key="3">
    <source>
        <dbReference type="Pfam" id="PF01464"/>
    </source>
</evidence>
<evidence type="ECO:0000313" key="5">
    <source>
        <dbReference type="Proteomes" id="UP000294575"/>
    </source>
</evidence>
<dbReference type="PROSITE" id="PS00922">
    <property type="entry name" value="TRANSGLYCOSYLASE"/>
    <property type="match status" value="1"/>
</dbReference>
<reference evidence="4 5" key="1">
    <citation type="submission" date="2019-03" db="EMBL/GenBank/DDBJ databases">
        <title>Genomic Encyclopedia of Type Strains, Phase IV (KMG-IV): sequencing the most valuable type-strain genomes for metagenomic binning, comparative biology and taxonomic classification.</title>
        <authorList>
            <person name="Goeker M."/>
        </authorList>
    </citation>
    <scope>NUCLEOTIDE SEQUENCE [LARGE SCALE GENOMIC DNA]</scope>
    <source>
        <strain evidence="4 5">DSM 28679</strain>
    </source>
</reference>
<protein>
    <submittedName>
        <fullName evidence="4">Transglycosylase-like protein with SLT domain</fullName>
    </submittedName>
</protein>
<dbReference type="Proteomes" id="UP000294575">
    <property type="component" value="Unassembled WGS sequence"/>
</dbReference>
<dbReference type="PANTHER" id="PTHR37423:SF2">
    <property type="entry name" value="MEMBRANE-BOUND LYTIC MUREIN TRANSGLYCOSYLASE C"/>
    <property type="match status" value="1"/>
</dbReference>
<sequence>MRIQDTGGKTEAMITDNRNRFCLAMLLLVSATALSAAERRSIIAPGVEKIIHANGTVEYRQVAIPEPAGETAAATAMAVPAAAPGNLPEAPPAASAKTTSQPVTQAVVPAPQLKIYKFRDKNGVVTYQSRAPGGGLAYTEFKPRPDCFACATGSGVNWETTPLFAGRYEQEILHHANLHGISPALVKAVIHAESAFNPQARSRVGAQGLMQLMPATAAELGVASPFDPAQNIDGGVRYLAMLMKMYNQDVRLATAAYNAGPGAVRRYNGVPAYPETRAYVQRVAILERRYRQGN</sequence>
<organism evidence="4 5">
    <name type="scientific">Thiopseudomonas denitrificans</name>
    <dbReference type="NCBI Taxonomy" id="1501432"/>
    <lineage>
        <taxon>Bacteria</taxon>
        <taxon>Pseudomonadati</taxon>
        <taxon>Pseudomonadota</taxon>
        <taxon>Gammaproteobacteria</taxon>
        <taxon>Pseudomonadales</taxon>
        <taxon>Pseudomonadaceae</taxon>
        <taxon>Thiopseudomonas</taxon>
    </lineage>
</organism>
<dbReference type="InterPro" id="IPR008258">
    <property type="entry name" value="Transglycosylase_SLT_dom_1"/>
</dbReference>